<feature type="transmembrane region" description="Helical" evidence="9">
    <location>
        <begin position="88"/>
        <end position="106"/>
    </location>
</feature>
<comment type="caution">
    <text evidence="11">The sequence shown here is derived from an EMBL/GenBank/DDBJ whole genome shotgun (WGS) entry which is preliminary data.</text>
</comment>
<dbReference type="GO" id="GO:0008270">
    <property type="term" value="F:zinc ion binding"/>
    <property type="evidence" value="ECO:0007669"/>
    <property type="project" value="UniProtKB-KW"/>
</dbReference>
<organism evidence="11 12">
    <name type="scientific">Seminavis robusta</name>
    <dbReference type="NCBI Taxonomy" id="568900"/>
    <lineage>
        <taxon>Eukaryota</taxon>
        <taxon>Sar</taxon>
        <taxon>Stramenopiles</taxon>
        <taxon>Ochrophyta</taxon>
        <taxon>Bacillariophyta</taxon>
        <taxon>Bacillariophyceae</taxon>
        <taxon>Bacillariophycidae</taxon>
        <taxon>Naviculales</taxon>
        <taxon>Naviculaceae</taxon>
        <taxon>Seminavis</taxon>
    </lineage>
</organism>
<accession>A0A9N8DCX1</accession>
<evidence type="ECO:0000256" key="2">
    <source>
        <dbReference type="ARBA" id="ARBA00022692"/>
    </source>
</evidence>
<keyword evidence="4" id="KW-0863">Zinc-finger</keyword>
<dbReference type="SMR" id="A0A9N8DCX1"/>
<evidence type="ECO:0000256" key="6">
    <source>
        <dbReference type="ARBA" id="ARBA00022989"/>
    </source>
</evidence>
<feature type="transmembrane region" description="Helical" evidence="9">
    <location>
        <begin position="126"/>
        <end position="145"/>
    </location>
</feature>
<sequence>MRTVTHNGEIRFRPAQRNLNRTGTAGRSSEQPRPLERDHDASPSSGPNHVRVNSRDYVHSYEGSYADGNDMAGFHIFRNTGSWFEEQMWFLFLVYVIVLFIVAFYVEVMVSFLTDPTDEQLTSGRVSLTITNTIHFFVTLTYVHWMKGGTCWQDHDGDLDHLTLWEQIEAIPNTGWLRFALRNVPAVLCYLACWQSGWEAYICAFNVIVWFFTLLGKLPWMNGVRVLGINSHITDHEPMPMDDEDTLKTSSYHWQGVAETRTMKARKTLTPSPFIRRAQNAVPVYRAIIAKPWIQCFKCQKWRRLPSTSNWECRMNTWRPSFASCDAPEETDYM</sequence>
<keyword evidence="5" id="KW-0862">Zinc</keyword>
<dbReference type="InterPro" id="IPR011124">
    <property type="entry name" value="Znf_CW"/>
</dbReference>
<evidence type="ECO:0000256" key="1">
    <source>
        <dbReference type="ARBA" id="ARBA00004141"/>
    </source>
</evidence>
<dbReference type="Pfam" id="PF07496">
    <property type="entry name" value="zf-CW"/>
    <property type="match status" value="1"/>
</dbReference>
<feature type="region of interest" description="Disordered" evidence="8">
    <location>
        <begin position="12"/>
        <end position="52"/>
    </location>
</feature>
<comment type="subcellular location">
    <subcellularLocation>
        <location evidence="1">Membrane</location>
        <topology evidence="1">Multi-pass membrane protein</topology>
    </subcellularLocation>
</comment>
<evidence type="ECO:0000256" key="5">
    <source>
        <dbReference type="ARBA" id="ARBA00022833"/>
    </source>
</evidence>
<dbReference type="EMBL" id="CAICTM010000033">
    <property type="protein sequence ID" value="CAB9498200.1"/>
    <property type="molecule type" value="Genomic_DNA"/>
</dbReference>
<evidence type="ECO:0000256" key="3">
    <source>
        <dbReference type="ARBA" id="ARBA00022723"/>
    </source>
</evidence>
<feature type="domain" description="CW-type" evidence="10">
    <location>
        <begin position="287"/>
        <end position="333"/>
    </location>
</feature>
<gene>
    <name evidence="11" type="ORF">SEMRO_33_G021350.1</name>
</gene>
<dbReference type="PROSITE" id="PS51050">
    <property type="entry name" value="ZF_CW"/>
    <property type="match status" value="1"/>
</dbReference>
<dbReference type="Pfam" id="PF04061">
    <property type="entry name" value="ORMDL"/>
    <property type="match status" value="1"/>
</dbReference>
<dbReference type="Proteomes" id="UP001153069">
    <property type="component" value="Unassembled WGS sequence"/>
</dbReference>
<protein>
    <submittedName>
        <fullName evidence="11">Saccharomyces cerevisiae</fullName>
    </submittedName>
</protein>
<keyword evidence="7 9" id="KW-0472">Membrane</keyword>
<keyword evidence="3" id="KW-0479">Metal-binding</keyword>
<keyword evidence="6 9" id="KW-1133">Transmembrane helix</keyword>
<dbReference type="PANTHER" id="PTHR12665">
    <property type="entry name" value="ORMDL PROTEINS"/>
    <property type="match status" value="1"/>
</dbReference>
<keyword evidence="12" id="KW-1185">Reference proteome</keyword>
<name>A0A9N8DCX1_9STRA</name>
<evidence type="ECO:0000256" key="7">
    <source>
        <dbReference type="ARBA" id="ARBA00023136"/>
    </source>
</evidence>
<keyword evidence="2 9" id="KW-0812">Transmembrane</keyword>
<evidence type="ECO:0000313" key="11">
    <source>
        <dbReference type="EMBL" id="CAB9498200.1"/>
    </source>
</evidence>
<dbReference type="AlphaFoldDB" id="A0A9N8DCX1"/>
<proteinExistence type="predicted"/>
<evidence type="ECO:0000256" key="4">
    <source>
        <dbReference type="ARBA" id="ARBA00022771"/>
    </source>
</evidence>
<reference evidence="11" key="1">
    <citation type="submission" date="2020-06" db="EMBL/GenBank/DDBJ databases">
        <authorList>
            <consortium name="Plant Systems Biology data submission"/>
        </authorList>
    </citation>
    <scope>NUCLEOTIDE SEQUENCE</scope>
    <source>
        <strain evidence="11">D6</strain>
    </source>
</reference>
<dbReference type="OrthoDB" id="1932233at2759"/>
<evidence type="ECO:0000256" key="8">
    <source>
        <dbReference type="SAM" id="MobiDB-lite"/>
    </source>
</evidence>
<evidence type="ECO:0000256" key="9">
    <source>
        <dbReference type="SAM" id="Phobius"/>
    </source>
</evidence>
<dbReference type="Gene3D" id="3.30.40.100">
    <property type="match status" value="1"/>
</dbReference>
<dbReference type="InterPro" id="IPR007203">
    <property type="entry name" value="ORMDL"/>
</dbReference>
<dbReference type="GO" id="GO:0005789">
    <property type="term" value="C:endoplasmic reticulum membrane"/>
    <property type="evidence" value="ECO:0007669"/>
    <property type="project" value="InterPro"/>
</dbReference>
<evidence type="ECO:0000313" key="12">
    <source>
        <dbReference type="Proteomes" id="UP001153069"/>
    </source>
</evidence>
<feature type="compositionally biased region" description="Polar residues" evidence="8">
    <location>
        <begin position="17"/>
        <end position="31"/>
    </location>
</feature>
<evidence type="ECO:0000259" key="10">
    <source>
        <dbReference type="PROSITE" id="PS51050"/>
    </source>
</evidence>